<dbReference type="EC" id="4.3.1.19" evidence="12"/>
<evidence type="ECO:0000256" key="9">
    <source>
        <dbReference type="ARBA" id="ARBA00023239"/>
    </source>
</evidence>
<dbReference type="InterPro" id="IPR050147">
    <property type="entry name" value="Ser/Thr_Dehydratase"/>
</dbReference>
<comment type="function">
    <text evidence="11 12">Catalyzes the anaerobic formation of alpha-ketobutyrate and ammonia from threonine in a two-step reaction. The first step involved a dehydration of threonine and a production of enamine intermediates (aminocrotonate), which tautomerizes to its imine form (iminobutyrate). Both intermediates are unstable and short-lived. The second step is the nonenzymatic hydrolysis of the enamine/imine intermediates to form 2-ketobutyrate and free ammonia. In the low water environment of the cell, the second step is accelerated by RidA.</text>
</comment>
<dbReference type="CDD" id="cd04907">
    <property type="entry name" value="ACT_ThrD-I_2"/>
    <property type="match status" value="1"/>
</dbReference>
<keyword evidence="6 12" id="KW-0412">Isoleucine biosynthesis</keyword>
<dbReference type="Gene3D" id="3.40.1020.10">
    <property type="entry name" value="Biosynthetic Threonine Deaminase, Domain 3"/>
    <property type="match status" value="1"/>
</dbReference>
<protein>
    <recommendedName>
        <fullName evidence="12">L-threonine dehydratase</fullName>
        <ecNumber evidence="12">4.3.1.19</ecNumber>
    </recommendedName>
    <alternativeName>
        <fullName evidence="12">Threonine deaminase</fullName>
    </alternativeName>
</protein>
<dbReference type="GO" id="GO:0009097">
    <property type="term" value="P:isoleucine biosynthetic process"/>
    <property type="evidence" value="ECO:0007669"/>
    <property type="project" value="UniProtKB-UniRule"/>
</dbReference>
<feature type="domain" description="ACT-like" evidence="13">
    <location>
        <begin position="324"/>
        <end position="396"/>
    </location>
</feature>
<dbReference type="InterPro" id="IPR001721">
    <property type="entry name" value="TD_ACT-like"/>
</dbReference>
<dbReference type="PANTHER" id="PTHR48078">
    <property type="entry name" value="THREONINE DEHYDRATASE, MITOCHONDRIAL-RELATED"/>
    <property type="match status" value="1"/>
</dbReference>
<dbReference type="Gene3D" id="3.40.50.1100">
    <property type="match status" value="2"/>
</dbReference>
<feature type="domain" description="ACT-like" evidence="13">
    <location>
        <begin position="419"/>
        <end position="490"/>
    </location>
</feature>
<dbReference type="NCBIfam" id="TIGR01124">
    <property type="entry name" value="ilvA_2Cterm"/>
    <property type="match status" value="1"/>
</dbReference>
<dbReference type="InterPro" id="IPR000634">
    <property type="entry name" value="Ser/Thr_deHydtase_PyrdxlP-BS"/>
</dbReference>
<dbReference type="Pfam" id="PF00585">
    <property type="entry name" value="Thr_dehydrat_C"/>
    <property type="match status" value="2"/>
</dbReference>
<dbReference type="CDD" id="cd01562">
    <property type="entry name" value="Thr-dehyd"/>
    <property type="match status" value="1"/>
</dbReference>
<dbReference type="SUPFAM" id="SSF55021">
    <property type="entry name" value="ACT-like"/>
    <property type="match status" value="2"/>
</dbReference>
<evidence type="ECO:0000313" key="14">
    <source>
        <dbReference type="EMBL" id="NDY95240.1"/>
    </source>
</evidence>
<comment type="similarity">
    <text evidence="4 12">Belongs to the serine/threonine dehydratase family.</text>
</comment>
<accession>A0A845UZA4</accession>
<keyword evidence="8 12" id="KW-0663">Pyridoxal phosphate</keyword>
<dbReference type="AlphaFoldDB" id="A0A845UZA4"/>
<dbReference type="GO" id="GO:0006567">
    <property type="term" value="P:L-threonine catabolic process"/>
    <property type="evidence" value="ECO:0007669"/>
    <property type="project" value="TreeGrafter"/>
</dbReference>
<dbReference type="EMBL" id="JAAGSC010000039">
    <property type="protein sequence ID" value="NDY95240.1"/>
    <property type="molecule type" value="Genomic_DNA"/>
</dbReference>
<name>A0A845UZA4_9GAMM</name>
<organism evidence="14 15">
    <name type="scientific">Wenzhouxiangella limi</name>
    <dbReference type="NCBI Taxonomy" id="2707351"/>
    <lineage>
        <taxon>Bacteria</taxon>
        <taxon>Pseudomonadati</taxon>
        <taxon>Pseudomonadota</taxon>
        <taxon>Gammaproteobacteria</taxon>
        <taxon>Chromatiales</taxon>
        <taxon>Wenzhouxiangellaceae</taxon>
        <taxon>Wenzhouxiangella</taxon>
    </lineage>
</organism>
<dbReference type="PROSITE" id="PS00165">
    <property type="entry name" value="DEHYDRATASE_SER_THR"/>
    <property type="match status" value="1"/>
</dbReference>
<evidence type="ECO:0000256" key="12">
    <source>
        <dbReference type="RuleBase" id="RU362012"/>
    </source>
</evidence>
<comment type="subunit">
    <text evidence="12">Homotetramer.</text>
</comment>
<dbReference type="InterPro" id="IPR038110">
    <property type="entry name" value="TD_ACT-like_sf"/>
</dbReference>
<evidence type="ECO:0000256" key="2">
    <source>
        <dbReference type="ARBA" id="ARBA00001933"/>
    </source>
</evidence>
<dbReference type="GO" id="GO:0006565">
    <property type="term" value="P:L-serine catabolic process"/>
    <property type="evidence" value="ECO:0007669"/>
    <property type="project" value="TreeGrafter"/>
</dbReference>
<dbReference type="InterPro" id="IPR001926">
    <property type="entry name" value="TrpB-like_PALP"/>
</dbReference>
<dbReference type="Proteomes" id="UP000484885">
    <property type="component" value="Unassembled WGS sequence"/>
</dbReference>
<proteinExistence type="inferred from homology"/>
<evidence type="ECO:0000256" key="11">
    <source>
        <dbReference type="ARBA" id="ARBA00025527"/>
    </source>
</evidence>
<evidence type="ECO:0000256" key="8">
    <source>
        <dbReference type="ARBA" id="ARBA00022898"/>
    </source>
</evidence>
<dbReference type="PROSITE" id="PS51672">
    <property type="entry name" value="ACT_LIKE"/>
    <property type="match status" value="2"/>
</dbReference>
<dbReference type="Pfam" id="PF00291">
    <property type="entry name" value="PALP"/>
    <property type="match status" value="1"/>
</dbReference>
<dbReference type="FunFam" id="3.40.50.1100:FF:000005">
    <property type="entry name" value="Threonine dehydratase catabolic"/>
    <property type="match status" value="1"/>
</dbReference>
<keyword evidence="7" id="KW-0677">Repeat</keyword>
<dbReference type="GO" id="GO:0004794">
    <property type="term" value="F:threonine deaminase activity"/>
    <property type="evidence" value="ECO:0007669"/>
    <property type="project" value="UniProtKB-UniRule"/>
</dbReference>
<dbReference type="NCBIfam" id="NF006674">
    <property type="entry name" value="PRK09224.1"/>
    <property type="match status" value="1"/>
</dbReference>
<dbReference type="PANTHER" id="PTHR48078:SF11">
    <property type="entry name" value="THREONINE DEHYDRATASE, MITOCHONDRIAL"/>
    <property type="match status" value="1"/>
</dbReference>
<evidence type="ECO:0000256" key="6">
    <source>
        <dbReference type="ARBA" id="ARBA00022624"/>
    </source>
</evidence>
<reference evidence="14 15" key="1">
    <citation type="submission" date="2020-02" db="EMBL/GenBank/DDBJ databases">
        <authorList>
            <person name="Zhang X.-Y."/>
        </authorList>
    </citation>
    <scope>NUCLEOTIDE SEQUENCE [LARGE SCALE GENOMIC DNA]</scope>
    <source>
        <strain evidence="14 15">C33</strain>
    </source>
</reference>
<evidence type="ECO:0000256" key="4">
    <source>
        <dbReference type="ARBA" id="ARBA00010869"/>
    </source>
</evidence>
<evidence type="ECO:0000259" key="13">
    <source>
        <dbReference type="PROSITE" id="PS51672"/>
    </source>
</evidence>
<keyword evidence="5 12" id="KW-0028">Amino-acid biosynthesis</keyword>
<comment type="caution">
    <text evidence="14">The sequence shown here is derived from an EMBL/GenBank/DDBJ whole genome shotgun (WGS) entry which is preliminary data.</text>
</comment>
<dbReference type="GO" id="GO:0003941">
    <property type="term" value="F:L-serine ammonia-lyase activity"/>
    <property type="evidence" value="ECO:0007669"/>
    <property type="project" value="TreeGrafter"/>
</dbReference>
<evidence type="ECO:0000256" key="7">
    <source>
        <dbReference type="ARBA" id="ARBA00022737"/>
    </source>
</evidence>
<comment type="catalytic activity">
    <reaction evidence="1 12">
        <text>L-threonine = 2-oxobutanoate + NH4(+)</text>
        <dbReference type="Rhea" id="RHEA:22108"/>
        <dbReference type="ChEBI" id="CHEBI:16763"/>
        <dbReference type="ChEBI" id="CHEBI:28938"/>
        <dbReference type="ChEBI" id="CHEBI:57926"/>
        <dbReference type="EC" id="4.3.1.19"/>
    </reaction>
</comment>
<keyword evidence="9 12" id="KW-0456">Lyase</keyword>
<keyword evidence="10 12" id="KW-0100">Branched-chain amino acid biosynthesis</keyword>
<gene>
    <name evidence="12 14" type="primary">ilvA</name>
    <name evidence="14" type="ORF">G3I74_05800</name>
</gene>
<comment type="pathway">
    <text evidence="3 12">Amino-acid biosynthesis; L-isoleucine biosynthesis; 2-oxobutanoate from L-threonine: step 1/1.</text>
</comment>
<evidence type="ECO:0000313" key="15">
    <source>
        <dbReference type="Proteomes" id="UP000484885"/>
    </source>
</evidence>
<dbReference type="InterPro" id="IPR005787">
    <property type="entry name" value="Thr_deHydtase_biosynth"/>
</dbReference>
<dbReference type="GO" id="GO:0030170">
    <property type="term" value="F:pyridoxal phosphate binding"/>
    <property type="evidence" value="ECO:0007669"/>
    <property type="project" value="InterPro"/>
</dbReference>
<dbReference type="UniPathway" id="UPA00047">
    <property type="reaction ID" value="UER00054"/>
</dbReference>
<evidence type="ECO:0000256" key="1">
    <source>
        <dbReference type="ARBA" id="ARBA00001274"/>
    </source>
</evidence>
<dbReference type="InterPro" id="IPR036052">
    <property type="entry name" value="TrpB-like_PALP_sf"/>
</dbReference>
<keyword evidence="15" id="KW-1185">Reference proteome</keyword>
<evidence type="ECO:0000256" key="10">
    <source>
        <dbReference type="ARBA" id="ARBA00023304"/>
    </source>
</evidence>
<dbReference type="InterPro" id="IPR045865">
    <property type="entry name" value="ACT-like_dom_sf"/>
</dbReference>
<comment type="cofactor">
    <cofactor evidence="2 12">
        <name>pyridoxal 5'-phosphate</name>
        <dbReference type="ChEBI" id="CHEBI:597326"/>
    </cofactor>
</comment>
<dbReference type="SUPFAM" id="SSF53686">
    <property type="entry name" value="Tryptophan synthase beta subunit-like PLP-dependent enzymes"/>
    <property type="match status" value="1"/>
</dbReference>
<dbReference type="CDD" id="cd04906">
    <property type="entry name" value="ACT_ThrD-I_1"/>
    <property type="match status" value="1"/>
</dbReference>
<evidence type="ECO:0000256" key="5">
    <source>
        <dbReference type="ARBA" id="ARBA00022605"/>
    </source>
</evidence>
<evidence type="ECO:0000256" key="3">
    <source>
        <dbReference type="ARBA" id="ARBA00004810"/>
    </source>
</evidence>
<sequence>MLRRIVSAPVHEVAKETPLDAAPLLSEQLGRTVWLKREDLQPVFSFKLRGAYARMSRLSEEECARGVVAASAGNHAQGIAVAARRMGVRARVVMPQTTPAIKVDAVRRLGAEVIVHGDSYDAAQAKAIALCNEAGAVFIPPFDDPDVIAGQGTVATEILRQCAHSPDAVFVPVGGGGLLAGVAAAVKSLSPETKVIGVEPDGAASFAAALKAGEPVDIGPVNLFADGAAVRKAGQWTYRIAAPLVDEMIAVSIDEICAAVHDVFLDTRSVIEPAGALAVAGMKRWVEAGGPGEHLVAINSGANISFERMAHVVERAEIGAGREILFSATIPERPGAFLNFCRALGKPELTEFNYRYSSSEEAHVFVGQRMGGGRGRRDELYRRLAHAGFPVTDLTDNELARDHLRHMVGGRCPSPEREVLYRFQFPERPGALEQFLEVLAGRWSISLFHYRNHGAAYGRVLAGFLVPAADQPAFEQFLARTGYPHQAVADDAAEQFVGAPELGHGQRAVG</sequence>